<accession>A0AAN8J5S1</accession>
<name>A0AAN8J5S1_PATCE</name>
<evidence type="ECO:0000256" key="1">
    <source>
        <dbReference type="SAM" id="MobiDB-lite"/>
    </source>
</evidence>
<evidence type="ECO:0000256" key="2">
    <source>
        <dbReference type="SAM" id="Phobius"/>
    </source>
</evidence>
<sequence length="314" mass="34768">MATFIRSKVPIWHTPYSKLTTENENAANHEVETSYSHIALNTRAKSRRTRSPRRPRTKSRISENSRDVISEQTTFVSSNENKMSKTESKPIYAGDRDRDVSNCIGISIGVCAVIAGIGGVGAMIMLKALQSYRPDIDGYYMACYPFVFPAFTGVGMAYKRKMGSLTIHFGILLLGMVGGSIFYAFSVLPVYEHRLECVDAVMKGDCQKHVLIYLYIAFGAAGGFFSILGFLVSMCACKQASKNIADRKSNKELQEQSKQQADLEAAKQRKQQAFKSNYTPPAVNGSEKQNGTEKQNGGYDNLALTVDEKVMTKL</sequence>
<feature type="transmembrane region" description="Helical" evidence="2">
    <location>
        <begin position="138"/>
        <end position="158"/>
    </location>
</feature>
<protein>
    <submittedName>
        <fullName evidence="3">Uncharacterized protein</fullName>
    </submittedName>
</protein>
<proteinExistence type="predicted"/>
<keyword evidence="2" id="KW-0812">Transmembrane</keyword>
<evidence type="ECO:0000313" key="4">
    <source>
        <dbReference type="Proteomes" id="UP001347796"/>
    </source>
</evidence>
<keyword evidence="2" id="KW-1133">Transmembrane helix</keyword>
<feature type="transmembrane region" description="Helical" evidence="2">
    <location>
        <begin position="211"/>
        <end position="232"/>
    </location>
</feature>
<organism evidence="3 4">
    <name type="scientific">Patella caerulea</name>
    <name type="common">Rayed Mediterranean limpet</name>
    <dbReference type="NCBI Taxonomy" id="87958"/>
    <lineage>
        <taxon>Eukaryota</taxon>
        <taxon>Metazoa</taxon>
        <taxon>Spiralia</taxon>
        <taxon>Lophotrochozoa</taxon>
        <taxon>Mollusca</taxon>
        <taxon>Gastropoda</taxon>
        <taxon>Patellogastropoda</taxon>
        <taxon>Patelloidea</taxon>
        <taxon>Patellidae</taxon>
        <taxon>Patella</taxon>
    </lineage>
</organism>
<feature type="region of interest" description="Disordered" evidence="1">
    <location>
        <begin position="270"/>
        <end position="300"/>
    </location>
</feature>
<keyword evidence="4" id="KW-1185">Reference proteome</keyword>
<feature type="transmembrane region" description="Helical" evidence="2">
    <location>
        <begin position="103"/>
        <end position="126"/>
    </location>
</feature>
<keyword evidence="2" id="KW-0472">Membrane</keyword>
<gene>
    <name evidence="3" type="ORF">SNE40_018559</name>
</gene>
<feature type="compositionally biased region" description="Basic residues" evidence="1">
    <location>
        <begin position="44"/>
        <end position="59"/>
    </location>
</feature>
<feature type="region of interest" description="Disordered" evidence="1">
    <location>
        <begin position="33"/>
        <end position="66"/>
    </location>
</feature>
<dbReference type="Proteomes" id="UP001347796">
    <property type="component" value="Unassembled WGS sequence"/>
</dbReference>
<feature type="transmembrane region" description="Helical" evidence="2">
    <location>
        <begin position="170"/>
        <end position="191"/>
    </location>
</feature>
<feature type="compositionally biased region" description="Polar residues" evidence="1">
    <location>
        <begin position="286"/>
        <end position="295"/>
    </location>
</feature>
<dbReference type="EMBL" id="JAZGQO010000014">
    <property type="protein sequence ID" value="KAK6170080.1"/>
    <property type="molecule type" value="Genomic_DNA"/>
</dbReference>
<evidence type="ECO:0000313" key="3">
    <source>
        <dbReference type="EMBL" id="KAK6170080.1"/>
    </source>
</evidence>
<comment type="caution">
    <text evidence="3">The sequence shown here is derived from an EMBL/GenBank/DDBJ whole genome shotgun (WGS) entry which is preliminary data.</text>
</comment>
<reference evidence="3 4" key="1">
    <citation type="submission" date="2024-01" db="EMBL/GenBank/DDBJ databases">
        <title>The genome of the rayed Mediterranean limpet Patella caerulea (Linnaeus, 1758).</title>
        <authorList>
            <person name="Anh-Thu Weber A."/>
            <person name="Halstead-Nussloch G."/>
        </authorList>
    </citation>
    <scope>NUCLEOTIDE SEQUENCE [LARGE SCALE GENOMIC DNA]</scope>
    <source>
        <strain evidence="3">AATW-2023a</strain>
        <tissue evidence="3">Whole specimen</tissue>
    </source>
</reference>
<dbReference type="AlphaFoldDB" id="A0AAN8J5S1"/>